<dbReference type="NCBIfam" id="TIGR01403">
    <property type="entry name" value="fliQ_rel_III"/>
    <property type="match status" value="1"/>
</dbReference>
<feature type="transmembrane region" description="Helical" evidence="7">
    <location>
        <begin position="12"/>
        <end position="37"/>
    </location>
</feature>
<evidence type="ECO:0000256" key="6">
    <source>
        <dbReference type="ARBA" id="ARBA00023136"/>
    </source>
</evidence>
<evidence type="ECO:0000313" key="9">
    <source>
        <dbReference type="Proteomes" id="UP000253816"/>
    </source>
</evidence>
<dbReference type="RefSeq" id="WP_114544047.1">
    <property type="nucleotide sequence ID" value="NZ_QQBG01000005.1"/>
</dbReference>
<organism evidence="8 9">
    <name type="scientific">Candidatus Similichlamydia laticola</name>
    <dbReference type="NCBI Taxonomy" id="2170265"/>
    <lineage>
        <taxon>Bacteria</taxon>
        <taxon>Pseudomonadati</taxon>
        <taxon>Chlamydiota</taxon>
        <taxon>Chlamydiia</taxon>
        <taxon>Parachlamydiales</taxon>
        <taxon>Candidatus Parilichlamydiaceae</taxon>
        <taxon>Candidatus Similichlamydia</taxon>
    </lineage>
</organism>
<keyword evidence="9" id="KW-1185">Reference proteome</keyword>
<accession>A0A369KG12</accession>
<keyword evidence="6 7" id="KW-0472">Membrane</keyword>
<proteinExistence type="inferred from homology"/>
<feature type="transmembrane region" description="Helical" evidence="7">
    <location>
        <begin position="49"/>
        <end position="69"/>
    </location>
</feature>
<dbReference type="EMBL" id="QQBG01000005">
    <property type="protein sequence ID" value="RDB31847.1"/>
    <property type="molecule type" value="Genomic_DNA"/>
</dbReference>
<gene>
    <name evidence="8" type="ORF">HAT2_00043</name>
</gene>
<comment type="caution">
    <text evidence="8">The sequence shown here is derived from an EMBL/GenBank/DDBJ whole genome shotgun (WGS) entry which is preliminary data.</text>
</comment>
<dbReference type="PRINTS" id="PR00952">
    <property type="entry name" value="TYPE3IMQPROT"/>
</dbReference>
<keyword evidence="4 7" id="KW-0812">Transmembrane</keyword>
<dbReference type="InterPro" id="IPR006306">
    <property type="entry name" value="T3SS_HrpO"/>
</dbReference>
<dbReference type="Pfam" id="PF01313">
    <property type="entry name" value="Bac_export_3"/>
    <property type="match status" value="1"/>
</dbReference>
<dbReference type="Proteomes" id="UP000253816">
    <property type="component" value="Unassembled WGS sequence"/>
</dbReference>
<evidence type="ECO:0000256" key="1">
    <source>
        <dbReference type="ARBA" id="ARBA00004651"/>
    </source>
</evidence>
<evidence type="ECO:0000256" key="4">
    <source>
        <dbReference type="ARBA" id="ARBA00022692"/>
    </source>
</evidence>
<comment type="similarity">
    <text evidence="2">Belongs to the FliQ/MopD/SpaQ family.</text>
</comment>
<evidence type="ECO:0000256" key="7">
    <source>
        <dbReference type="SAM" id="Phobius"/>
    </source>
</evidence>
<dbReference type="AlphaFoldDB" id="A0A369KG12"/>
<comment type="subcellular location">
    <subcellularLocation>
        <location evidence="1">Cell membrane</location>
        <topology evidence="1">Multi-pass membrane protein</topology>
    </subcellularLocation>
</comment>
<protein>
    <submittedName>
        <fullName evidence="8">Type III secretion inner membrane protein (YscS)</fullName>
    </submittedName>
</protein>
<keyword evidence="3" id="KW-1003">Cell membrane</keyword>
<dbReference type="GO" id="GO:0005886">
    <property type="term" value="C:plasma membrane"/>
    <property type="evidence" value="ECO:0007669"/>
    <property type="project" value="UniProtKB-SubCell"/>
</dbReference>
<name>A0A369KG12_9BACT</name>
<dbReference type="PANTHER" id="PTHR34040:SF2">
    <property type="entry name" value="FLAGELLAR BIOSYNTHETIC PROTEIN FLIQ"/>
    <property type="match status" value="1"/>
</dbReference>
<evidence type="ECO:0000313" key="8">
    <source>
        <dbReference type="EMBL" id="RDB31847.1"/>
    </source>
</evidence>
<reference evidence="8 9" key="1">
    <citation type="submission" date="2018-07" db="EMBL/GenBank/DDBJ databases">
        <title>Comparative genomics of the Candidatus Parilichlamydiaceae reveals evidence of convergent evolution and genome reduction in the phylum Chlamydiae.</title>
        <authorList>
            <person name="Taylor-Brown A."/>
            <person name="Polkinghorne A."/>
        </authorList>
    </citation>
    <scope>NUCLEOTIDE SEQUENCE [LARGE SCALE GENOMIC DNA]</scope>
    <source>
        <strain evidence="8 9">Hat2</strain>
    </source>
</reference>
<dbReference type="PANTHER" id="PTHR34040">
    <property type="entry name" value="FLAGELLAR BIOSYNTHETIC PROTEIN FLIQ"/>
    <property type="match status" value="1"/>
</dbReference>
<dbReference type="GO" id="GO:0009306">
    <property type="term" value="P:protein secretion"/>
    <property type="evidence" value="ECO:0007669"/>
    <property type="project" value="InterPro"/>
</dbReference>
<evidence type="ECO:0000256" key="5">
    <source>
        <dbReference type="ARBA" id="ARBA00022989"/>
    </source>
</evidence>
<evidence type="ECO:0000256" key="2">
    <source>
        <dbReference type="ARBA" id="ARBA00006156"/>
    </source>
</evidence>
<sequence>MFQAKIVALCYRALVLILMLSGPPIAISLVFGLMVAIFQAATQIQEQNLAFTVKLVATILTLVILGGWLGSQIFSFSMEIFQNLQRIVA</sequence>
<dbReference type="InterPro" id="IPR002191">
    <property type="entry name" value="Bac_export_3"/>
</dbReference>
<dbReference type="OrthoDB" id="9806440at2"/>
<dbReference type="PIRSF" id="PIRSF004669">
    <property type="entry name" value="FliQ"/>
    <property type="match status" value="1"/>
</dbReference>
<keyword evidence="5 7" id="KW-1133">Transmembrane helix</keyword>
<evidence type="ECO:0000256" key="3">
    <source>
        <dbReference type="ARBA" id="ARBA00022475"/>
    </source>
</evidence>